<dbReference type="EMBL" id="JABBPN010000017">
    <property type="protein sequence ID" value="NMO97303.1"/>
    <property type="molecule type" value="Genomic_DNA"/>
</dbReference>
<accession>A0A848MBC4</accession>
<name>A0A848MBC4_PAELE</name>
<sequence>MDMECIVHFTVGHDEGPKKLRGLIFVGEGEMPTGDQLLDMFGSMGFQVTPDPQDSQLFLPSGSDSTFTYIRVNELDIGQEKHVEDRNLKSVLNNLLQKNRFGL</sequence>
<comment type="caution">
    <text evidence="1">The sequence shown here is derived from an EMBL/GenBank/DDBJ whole genome shotgun (WGS) entry which is preliminary data.</text>
</comment>
<dbReference type="AlphaFoldDB" id="A0A848MBC4"/>
<protein>
    <submittedName>
        <fullName evidence="1">Uncharacterized protein</fullName>
    </submittedName>
</protein>
<reference evidence="1 2" key="1">
    <citation type="submission" date="2020-04" db="EMBL/GenBank/DDBJ databases">
        <title>Paenibacillus algicola sp. nov., a novel marine bacterium producing alginate lyase.</title>
        <authorList>
            <person name="Huang H."/>
        </authorList>
    </citation>
    <scope>NUCLEOTIDE SEQUENCE [LARGE SCALE GENOMIC DNA]</scope>
    <source>
        <strain evidence="1 2">L7-75</strain>
    </source>
</reference>
<keyword evidence="2" id="KW-1185">Reference proteome</keyword>
<gene>
    <name evidence="1" type="ORF">HII30_16175</name>
</gene>
<evidence type="ECO:0000313" key="1">
    <source>
        <dbReference type="EMBL" id="NMO97303.1"/>
    </source>
</evidence>
<evidence type="ECO:0000313" key="2">
    <source>
        <dbReference type="Proteomes" id="UP000565468"/>
    </source>
</evidence>
<dbReference type="Proteomes" id="UP000565468">
    <property type="component" value="Unassembled WGS sequence"/>
</dbReference>
<proteinExistence type="predicted"/>
<organism evidence="1 2">
    <name type="scientific">Paenibacillus lemnae</name>
    <dbReference type="NCBI Taxonomy" id="1330551"/>
    <lineage>
        <taxon>Bacteria</taxon>
        <taxon>Bacillati</taxon>
        <taxon>Bacillota</taxon>
        <taxon>Bacilli</taxon>
        <taxon>Bacillales</taxon>
        <taxon>Paenibacillaceae</taxon>
        <taxon>Paenibacillus</taxon>
    </lineage>
</organism>